<dbReference type="Proteomes" id="UP001595715">
    <property type="component" value="Unassembled WGS sequence"/>
</dbReference>
<evidence type="ECO:0000313" key="1">
    <source>
        <dbReference type="EMBL" id="MFC4100787.1"/>
    </source>
</evidence>
<accession>A0ABV8K471</accession>
<dbReference type="InterPro" id="IPR004027">
    <property type="entry name" value="SEC_C_motif"/>
</dbReference>
<organism evidence="1 2">
    <name type="scientific">Paenibacillus xanthanilyticus</name>
    <dbReference type="NCBI Taxonomy" id="1783531"/>
    <lineage>
        <taxon>Bacteria</taxon>
        <taxon>Bacillati</taxon>
        <taxon>Bacillota</taxon>
        <taxon>Bacilli</taxon>
        <taxon>Bacillales</taxon>
        <taxon>Paenibacillaceae</taxon>
        <taxon>Paenibacillus</taxon>
    </lineage>
</organism>
<sequence>MLNVMGTSMKQEAAAIARPEIKRWSEIETTFSLEAGLSRLTKDELLAIRQQLGVAKLSSKTKPELIIATKASILEAFQAVLDTMDTSDDALFRELIMERSGAWPYEDERAVALLPLLARGLVFPGTIEGAKMLVMPLEAQRDWQSRGGQASKGASDPAAAERMKLTRGLLHYYGRLTKPQLHKYMEQYAKHVISSADYYAEIMDEVERGHLQYDEEMGVYDAGVDDFKWLFDEQHARRDIPYCAFTKGQLLEAGELDFVDRNPAYNAFVAFLEQQLQAEEDEADDIAADVVLSIQERIGLHDVVGSLQNHFQISELSVLEALVERVVELMNNTRQWTLKGHTPNELSAKRSQAGNVMAAAPAMRPGVVVPFRAETKVGRNDPCPCGSGKKAKKCCGA</sequence>
<proteinExistence type="predicted"/>
<keyword evidence="2" id="KW-1185">Reference proteome</keyword>
<evidence type="ECO:0000313" key="2">
    <source>
        <dbReference type="Proteomes" id="UP001595715"/>
    </source>
</evidence>
<dbReference type="Pfam" id="PF02810">
    <property type="entry name" value="SEC-C"/>
    <property type="match status" value="1"/>
</dbReference>
<reference evidence="2" key="1">
    <citation type="journal article" date="2019" name="Int. J. Syst. Evol. Microbiol.">
        <title>The Global Catalogue of Microorganisms (GCM) 10K type strain sequencing project: providing services to taxonomists for standard genome sequencing and annotation.</title>
        <authorList>
            <consortium name="The Broad Institute Genomics Platform"/>
            <consortium name="The Broad Institute Genome Sequencing Center for Infectious Disease"/>
            <person name="Wu L."/>
            <person name="Ma J."/>
        </authorList>
    </citation>
    <scope>NUCLEOTIDE SEQUENCE [LARGE SCALE GENOMIC DNA]</scope>
    <source>
        <strain evidence="2">IBRC-M 10987</strain>
    </source>
</reference>
<name>A0ABV8K471_9BACL</name>
<gene>
    <name evidence="1" type="ORF">ACFOZ8_14175</name>
</gene>
<comment type="caution">
    <text evidence="1">The sequence shown here is derived from an EMBL/GenBank/DDBJ whole genome shotgun (WGS) entry which is preliminary data.</text>
</comment>
<dbReference type="PANTHER" id="PTHR33747:SF1">
    <property type="entry name" value="ADENYLATE CYCLASE-ASSOCIATED CAP C-TERMINAL DOMAIN-CONTAINING PROTEIN"/>
    <property type="match status" value="1"/>
</dbReference>
<dbReference type="PANTHER" id="PTHR33747">
    <property type="entry name" value="UPF0225 PROTEIN SCO1677"/>
    <property type="match status" value="1"/>
</dbReference>
<dbReference type="Gene3D" id="3.10.450.50">
    <property type="match status" value="1"/>
</dbReference>
<dbReference type="RefSeq" id="WP_377719445.1">
    <property type="nucleotide sequence ID" value="NZ_JBHSAM010000026.1"/>
</dbReference>
<protein>
    <submittedName>
        <fullName evidence="1">SEC-C metal-binding domain-containing protein</fullName>
    </submittedName>
</protein>
<dbReference type="SUPFAM" id="SSF103642">
    <property type="entry name" value="Sec-C motif"/>
    <property type="match status" value="1"/>
</dbReference>
<dbReference type="EMBL" id="JBHSAM010000026">
    <property type="protein sequence ID" value="MFC4100787.1"/>
    <property type="molecule type" value="Genomic_DNA"/>
</dbReference>